<name>A0A0L0N751_TOLOC</name>
<keyword evidence="2" id="KW-1185">Reference proteome</keyword>
<evidence type="ECO:0000313" key="2">
    <source>
        <dbReference type="Proteomes" id="UP000036947"/>
    </source>
</evidence>
<evidence type="ECO:0000313" key="1">
    <source>
        <dbReference type="EMBL" id="KND89943.1"/>
    </source>
</evidence>
<proteinExistence type="predicted"/>
<dbReference type="OrthoDB" id="10009520at2759"/>
<gene>
    <name evidence="1" type="ORF">TOPH_05413</name>
</gene>
<dbReference type="EMBL" id="LFRF01000015">
    <property type="protein sequence ID" value="KND89943.1"/>
    <property type="molecule type" value="Genomic_DNA"/>
</dbReference>
<accession>A0A0L0N751</accession>
<reference evidence="1 2" key="1">
    <citation type="journal article" date="2015" name="BMC Genomics">
        <title>The genome of the truffle-parasite Tolypocladium ophioglossoides and the evolution of antifungal peptaibiotics.</title>
        <authorList>
            <person name="Quandt C.A."/>
            <person name="Bushley K.E."/>
            <person name="Spatafora J.W."/>
        </authorList>
    </citation>
    <scope>NUCLEOTIDE SEQUENCE [LARGE SCALE GENOMIC DNA]</scope>
    <source>
        <strain evidence="1 2">CBS 100239</strain>
    </source>
</reference>
<dbReference type="AlphaFoldDB" id="A0A0L0N751"/>
<sequence length="265" mass="28608">MNHETLVVQAAEVVRIGKALYRMNTVCRVSPVGGVLVEPIETLRSRPDGATGHETRGLDGVLGPGGMAPPRSACRQVHGIFVLRRDQARGDVEALPLSVGGTSDRDVRHSHSLTFTTSPHSLPIARVQLQAWVQRAQLFVLCPVRPPGDGPLPAAGVNSPPSPPGKVGAWLRCWSGTGRAGWPTAGLQQCLARPRKNPGALSSSRSRAHVLRPRIHTLGAFASTLEHDLLRVYFGTLYNHSVFFVRASFVKNPGRFSSHRAVALR</sequence>
<comment type="caution">
    <text evidence="1">The sequence shown here is derived from an EMBL/GenBank/DDBJ whole genome shotgun (WGS) entry which is preliminary data.</text>
</comment>
<dbReference type="Proteomes" id="UP000036947">
    <property type="component" value="Unassembled WGS sequence"/>
</dbReference>
<protein>
    <submittedName>
        <fullName evidence="1">Uncharacterized protein</fullName>
    </submittedName>
</protein>
<organism evidence="1 2">
    <name type="scientific">Tolypocladium ophioglossoides (strain CBS 100239)</name>
    <name type="common">Snaketongue truffleclub</name>
    <name type="synonym">Elaphocordyceps ophioglossoides</name>
    <dbReference type="NCBI Taxonomy" id="1163406"/>
    <lineage>
        <taxon>Eukaryota</taxon>
        <taxon>Fungi</taxon>
        <taxon>Dikarya</taxon>
        <taxon>Ascomycota</taxon>
        <taxon>Pezizomycotina</taxon>
        <taxon>Sordariomycetes</taxon>
        <taxon>Hypocreomycetidae</taxon>
        <taxon>Hypocreales</taxon>
        <taxon>Ophiocordycipitaceae</taxon>
        <taxon>Tolypocladium</taxon>
    </lineage>
</organism>